<dbReference type="AlphaFoldDB" id="H2CLB5"/>
<name>H2CLB5_9LEPT</name>
<dbReference type="HOGENOM" id="CLU_128110_1_0_12"/>
<dbReference type="InterPro" id="IPR008878">
    <property type="entry name" value="Transposase_IS66_Orf2"/>
</dbReference>
<protein>
    <submittedName>
        <fullName evidence="1">IS66 Orf2 family protein</fullName>
    </submittedName>
</protein>
<organism evidence="1 2">
    <name type="scientific">Leptonema illini DSM 21528</name>
    <dbReference type="NCBI Taxonomy" id="929563"/>
    <lineage>
        <taxon>Bacteria</taxon>
        <taxon>Pseudomonadati</taxon>
        <taxon>Spirochaetota</taxon>
        <taxon>Spirochaetia</taxon>
        <taxon>Leptospirales</taxon>
        <taxon>Leptospiraceae</taxon>
        <taxon>Leptonema</taxon>
    </lineage>
</organism>
<dbReference type="Pfam" id="PF05717">
    <property type="entry name" value="TnpB_IS66"/>
    <property type="match status" value="1"/>
</dbReference>
<gene>
    <name evidence="1" type="ORF">Lepil_4048</name>
</gene>
<dbReference type="EMBL" id="JH597774">
    <property type="protein sequence ID" value="EHQ04712.1"/>
    <property type="molecule type" value="Genomic_DNA"/>
</dbReference>
<dbReference type="PANTHER" id="PTHR36455">
    <property type="match status" value="1"/>
</dbReference>
<evidence type="ECO:0000313" key="1">
    <source>
        <dbReference type="EMBL" id="EHQ04712.1"/>
    </source>
</evidence>
<accession>H2CLB5</accession>
<proteinExistence type="predicted"/>
<dbReference type="Proteomes" id="UP000005737">
    <property type="component" value="Unassembled WGS sequence"/>
</dbReference>
<keyword evidence="2" id="KW-1185">Reference proteome</keyword>
<dbReference type="RefSeq" id="WP_002775650.1">
    <property type="nucleotide sequence ID" value="NZ_JH597774.1"/>
</dbReference>
<reference evidence="1 2" key="1">
    <citation type="submission" date="2011-10" db="EMBL/GenBank/DDBJ databases">
        <title>The Improved High-Quality Draft genome of Leptonema illini DSM 21528.</title>
        <authorList>
            <consortium name="US DOE Joint Genome Institute (JGI-PGF)"/>
            <person name="Lucas S."/>
            <person name="Copeland A."/>
            <person name="Lapidus A."/>
            <person name="Glavina del Rio T."/>
            <person name="Dalin E."/>
            <person name="Tice H."/>
            <person name="Bruce D."/>
            <person name="Goodwin L."/>
            <person name="Pitluck S."/>
            <person name="Peters L."/>
            <person name="Mikhailova N."/>
            <person name="Held B."/>
            <person name="Kyrpides N."/>
            <person name="Mavromatis K."/>
            <person name="Ivanova N."/>
            <person name="Markowitz V."/>
            <person name="Cheng J.-F."/>
            <person name="Hugenholtz P."/>
            <person name="Woyke T."/>
            <person name="Wu D."/>
            <person name="Gronow S."/>
            <person name="Wellnitz S."/>
            <person name="Brambilla E.-M."/>
            <person name="Klenk H.-P."/>
            <person name="Eisen J.A."/>
        </authorList>
    </citation>
    <scope>NUCLEOTIDE SEQUENCE [LARGE SCALE GENOMIC DNA]</scope>
    <source>
        <strain evidence="1 2">DSM 21528</strain>
    </source>
</reference>
<dbReference type="NCBIfam" id="NF033819">
    <property type="entry name" value="IS66_TnpB"/>
    <property type="match status" value="1"/>
</dbReference>
<sequence length="116" mass="13729">MIPTLSQSVRIFLRPGATDMRKSINGLGGIVQNDLRLNPYEQSLFAFGNRRKDLVKILYWDRNGFCLWQKRLERDRFPWPQDEQAVMEITSDQLNWLLNGIDFRRAHSTLHYTKFG</sequence>
<dbReference type="PANTHER" id="PTHR36455:SF1">
    <property type="entry name" value="BLR8292 PROTEIN"/>
    <property type="match status" value="1"/>
</dbReference>
<evidence type="ECO:0000313" key="2">
    <source>
        <dbReference type="Proteomes" id="UP000005737"/>
    </source>
</evidence>